<evidence type="ECO:0000313" key="1">
    <source>
        <dbReference type="EMBL" id="OCF21679.1"/>
    </source>
</evidence>
<gene>
    <name evidence="1" type="ORF">I302_08456</name>
    <name evidence="2" type="ORF">I302_105168</name>
</gene>
<evidence type="ECO:0000313" key="3">
    <source>
        <dbReference type="Proteomes" id="UP000092730"/>
    </source>
</evidence>
<dbReference type="KEGG" id="kbi:30212855"/>
<organism evidence="1">
    <name type="scientific">Kwoniella bestiolae CBS 10118</name>
    <dbReference type="NCBI Taxonomy" id="1296100"/>
    <lineage>
        <taxon>Eukaryota</taxon>
        <taxon>Fungi</taxon>
        <taxon>Dikarya</taxon>
        <taxon>Basidiomycota</taxon>
        <taxon>Agaricomycotina</taxon>
        <taxon>Tremellomycetes</taxon>
        <taxon>Tremellales</taxon>
        <taxon>Cryptococcaceae</taxon>
        <taxon>Kwoniella</taxon>
    </lineage>
</organism>
<evidence type="ECO:0000313" key="2">
    <source>
        <dbReference type="EMBL" id="WVW83150.1"/>
    </source>
</evidence>
<dbReference type="EMBL" id="CP144543">
    <property type="protein sequence ID" value="WVW83150.1"/>
    <property type="molecule type" value="Genomic_DNA"/>
</dbReference>
<dbReference type="VEuPathDB" id="FungiDB:I302_08456"/>
<accession>A0A1B9FSD2</accession>
<name>A0A1B9FSD2_9TREE</name>
<dbReference type="Proteomes" id="UP000092730">
    <property type="component" value="Chromosome 3"/>
</dbReference>
<dbReference type="AlphaFoldDB" id="A0A1B9FSD2"/>
<dbReference type="EMBL" id="KI894026">
    <property type="protein sequence ID" value="OCF21679.1"/>
    <property type="molecule type" value="Genomic_DNA"/>
</dbReference>
<sequence length="226" mass="25197">MQAIDNESGIDFAVSVEVISFWNEDGELHRAIVRSDSFAMPSEGCGWECAPKHHIASYGQEFDLDLNSLSVPPLPHQDLERGLRLSEYESSSRSLLAEGTKSVLSEAKWPGTHRHCRRRPGQKHRVCLSRCEGRSSLYSAGNGFWGTRLHPDEAERMTSYPLNKRKIKTSQVYVDDSLRAEGTEFQLVHRWEGTLEQPSLNDQDHVEPPGDYCPGGAGYVGVPSAA</sequence>
<proteinExistence type="predicted"/>
<reference evidence="1" key="1">
    <citation type="submission" date="2013-07" db="EMBL/GenBank/DDBJ databases">
        <title>The Genome Sequence of Cryptococcus bestiolae CBS10118.</title>
        <authorList>
            <consortium name="The Broad Institute Genome Sequencing Platform"/>
            <person name="Cuomo C."/>
            <person name="Litvintseva A."/>
            <person name="Chen Y."/>
            <person name="Heitman J."/>
            <person name="Sun S."/>
            <person name="Springer D."/>
            <person name="Dromer F."/>
            <person name="Young S.K."/>
            <person name="Zeng Q."/>
            <person name="Gargeya S."/>
            <person name="Fitzgerald M."/>
            <person name="Abouelleil A."/>
            <person name="Alvarado L."/>
            <person name="Berlin A.M."/>
            <person name="Chapman S.B."/>
            <person name="Dewar J."/>
            <person name="Goldberg J."/>
            <person name="Griggs A."/>
            <person name="Gujja S."/>
            <person name="Hansen M."/>
            <person name="Howarth C."/>
            <person name="Imamovic A."/>
            <person name="Larimer J."/>
            <person name="McCowan C."/>
            <person name="Murphy C."/>
            <person name="Pearson M."/>
            <person name="Priest M."/>
            <person name="Roberts A."/>
            <person name="Saif S."/>
            <person name="Shea T."/>
            <person name="Sykes S."/>
            <person name="Wortman J."/>
            <person name="Nusbaum C."/>
            <person name="Birren B."/>
        </authorList>
    </citation>
    <scope>NUCLEOTIDE SEQUENCE [LARGE SCALE GENOMIC DNA]</scope>
    <source>
        <strain evidence="1">CBS 10118</strain>
    </source>
</reference>
<reference evidence="2" key="4">
    <citation type="submission" date="2024-02" db="EMBL/GenBank/DDBJ databases">
        <title>Comparative genomics of Cryptococcus and Kwoniella reveals pathogenesis evolution and contrasting modes of karyotype evolution via chromosome fusion or intercentromeric recombination.</title>
        <authorList>
            <person name="Coelho M.A."/>
            <person name="David-Palma M."/>
            <person name="Shea T."/>
            <person name="Bowers K."/>
            <person name="McGinley-Smith S."/>
            <person name="Mohammad A.W."/>
            <person name="Gnirke A."/>
            <person name="Yurkov A.M."/>
            <person name="Nowrousian M."/>
            <person name="Sun S."/>
            <person name="Cuomo C.A."/>
            <person name="Heitman J."/>
        </authorList>
    </citation>
    <scope>NUCLEOTIDE SEQUENCE</scope>
    <source>
        <strain evidence="2">CBS 10118</strain>
    </source>
</reference>
<dbReference type="RefSeq" id="XP_019042749.1">
    <property type="nucleotide sequence ID" value="XM_019195036.1"/>
</dbReference>
<reference evidence="1" key="3">
    <citation type="submission" date="2014-01" db="EMBL/GenBank/DDBJ databases">
        <title>Evolution of pathogenesis and genome organization in the Tremellales.</title>
        <authorList>
            <person name="Cuomo C."/>
            <person name="Litvintseva A."/>
            <person name="Heitman J."/>
            <person name="Chen Y."/>
            <person name="Sun S."/>
            <person name="Springer D."/>
            <person name="Dromer F."/>
            <person name="Young S."/>
            <person name="Zeng Q."/>
            <person name="Chapman S."/>
            <person name="Gujja S."/>
            <person name="Saif S."/>
            <person name="Birren B."/>
        </authorList>
    </citation>
    <scope>NUCLEOTIDE SEQUENCE</scope>
    <source>
        <strain evidence="1">CBS 10118</strain>
    </source>
</reference>
<keyword evidence="3" id="KW-1185">Reference proteome</keyword>
<reference evidence="2" key="2">
    <citation type="submission" date="2013-07" db="EMBL/GenBank/DDBJ databases">
        <authorList>
            <consortium name="The Broad Institute Genome Sequencing Platform"/>
            <person name="Cuomo C."/>
            <person name="Litvintseva A."/>
            <person name="Chen Y."/>
            <person name="Heitman J."/>
            <person name="Sun S."/>
            <person name="Springer D."/>
            <person name="Dromer F."/>
            <person name="Young S.K."/>
            <person name="Zeng Q."/>
            <person name="Gargeya S."/>
            <person name="Fitzgerald M."/>
            <person name="Abouelleil A."/>
            <person name="Alvarado L."/>
            <person name="Berlin A.M."/>
            <person name="Chapman S.B."/>
            <person name="Dewar J."/>
            <person name="Goldberg J."/>
            <person name="Griggs A."/>
            <person name="Gujja S."/>
            <person name="Hansen M."/>
            <person name="Howarth C."/>
            <person name="Imamovic A."/>
            <person name="Larimer J."/>
            <person name="McCowan C."/>
            <person name="Murphy C."/>
            <person name="Pearson M."/>
            <person name="Priest M."/>
            <person name="Roberts A."/>
            <person name="Saif S."/>
            <person name="Shea T."/>
            <person name="Sykes S."/>
            <person name="Wortman J."/>
            <person name="Nusbaum C."/>
            <person name="Birren B."/>
        </authorList>
    </citation>
    <scope>NUCLEOTIDE SEQUENCE</scope>
    <source>
        <strain evidence="2">CBS 10118</strain>
    </source>
</reference>
<protein>
    <submittedName>
        <fullName evidence="1">Uncharacterized protein</fullName>
    </submittedName>
</protein>
<dbReference type="GeneID" id="30212855"/>